<evidence type="ECO:0000259" key="1">
    <source>
        <dbReference type="PROSITE" id="PS51272"/>
    </source>
</evidence>
<evidence type="ECO:0000313" key="2">
    <source>
        <dbReference type="EMBL" id="NUU52956.1"/>
    </source>
</evidence>
<dbReference type="Gene3D" id="2.60.40.1080">
    <property type="match status" value="1"/>
</dbReference>
<dbReference type="SUPFAM" id="SSF55797">
    <property type="entry name" value="PR-1-like"/>
    <property type="match status" value="1"/>
</dbReference>
<dbReference type="EMBL" id="JABMCC010000089">
    <property type="protein sequence ID" value="NUU52956.1"/>
    <property type="molecule type" value="Genomic_DNA"/>
</dbReference>
<dbReference type="Pfam" id="PF00188">
    <property type="entry name" value="CAP"/>
    <property type="match status" value="1"/>
</dbReference>
<reference evidence="2 3" key="1">
    <citation type="submission" date="2020-05" db="EMBL/GenBank/DDBJ databases">
        <title>Genome Sequencing of Type Strains.</title>
        <authorList>
            <person name="Lemaire J.F."/>
            <person name="Inderbitzin P."/>
            <person name="Gregorio O.A."/>
            <person name="Collins S.B."/>
            <person name="Wespe N."/>
            <person name="Knight-Connoni V."/>
        </authorList>
    </citation>
    <scope>NUCLEOTIDE SEQUENCE [LARGE SCALE GENOMIC DNA]</scope>
    <source>
        <strain evidence="2 3">DSM 19942</strain>
    </source>
</reference>
<dbReference type="Pfam" id="PF00395">
    <property type="entry name" value="SLH"/>
    <property type="match status" value="1"/>
</dbReference>
<gene>
    <name evidence="2" type="ORF">HP548_02455</name>
</gene>
<dbReference type="Gene3D" id="3.40.33.10">
    <property type="entry name" value="CAP"/>
    <property type="match status" value="1"/>
</dbReference>
<dbReference type="PANTHER" id="PTHR31157">
    <property type="entry name" value="SCP DOMAIN-CONTAINING PROTEIN"/>
    <property type="match status" value="1"/>
</dbReference>
<feature type="domain" description="SLH" evidence="1">
    <location>
        <begin position="406"/>
        <end position="469"/>
    </location>
</feature>
<dbReference type="InterPro" id="IPR014044">
    <property type="entry name" value="CAP_dom"/>
</dbReference>
<proteinExistence type="predicted"/>
<feature type="domain" description="SLH" evidence="1">
    <location>
        <begin position="511"/>
        <end position="577"/>
    </location>
</feature>
<evidence type="ECO:0000313" key="3">
    <source>
        <dbReference type="Proteomes" id="UP000577724"/>
    </source>
</evidence>
<keyword evidence="3" id="KW-1185">Reference proteome</keyword>
<comment type="caution">
    <text evidence="2">The sequence shown here is derived from an EMBL/GenBank/DDBJ whole genome shotgun (WGS) entry which is preliminary data.</text>
</comment>
<protein>
    <recommendedName>
        <fullName evidence="1">SLH domain-containing protein</fullName>
    </recommendedName>
</protein>
<dbReference type="InterPro" id="IPR001119">
    <property type="entry name" value="SLH_dom"/>
</dbReference>
<organism evidence="2 3">
    <name type="scientific">Paenibacillus taichungensis</name>
    <dbReference type="NCBI Taxonomy" id="484184"/>
    <lineage>
        <taxon>Bacteria</taxon>
        <taxon>Bacillati</taxon>
        <taxon>Bacillota</taxon>
        <taxon>Bacilli</taxon>
        <taxon>Bacillales</taxon>
        <taxon>Paenibacillaceae</taxon>
        <taxon>Paenibacillus</taxon>
    </lineage>
</organism>
<dbReference type="CDD" id="cd05379">
    <property type="entry name" value="CAP_bacterial"/>
    <property type="match status" value="1"/>
</dbReference>
<sequence length="699" mass="75612">MNASKNSKNNRPNRGIGWRSGRRWATCLLAAVLALTVIVPAYPAEHASAASATTASQGGFTQDQLDGLAYLNEIRAKVGVGPLELDAKLTQASQAHAAYYNTTRFEGLSAHREEPGTSGFTGVTAGERGKAAGWPNTSVAEVMSYNNATTREAIDSWLSTAYHRAIILDDKYTSVGIGLQGGTAVMNPAYVKFEKNGPEAKVYPYDGMKGADVGFYGNEIPNPLDRFGVEHSGGIISAAAGFAIDSFEASIVDSQGQEVPYNSELKGDTVFLYPKDVLDGYSVYTVKLNYTLYQESQLRSKSWSFTTGKGRTLKGLSAQYDELVLNPGSKLPIQIMASYDDGTFGTPKTPITYSSSSPAGLKVSADGTLEGVKPGSYKVTLSSGVVRGTVPVRVFERLKSKSYPATNPTRVKDIAGRADQAAIEWALRSGIAVADANGKFRPEDSVSEAQFLIMLLRIYKVDDESYASKKKKQHWAEGAYKVATARNLLLFSASPGKSDFRDKPINRYRAAGLIASADGVNYDFSDAVNYVLAHGYMRGTEGNQSWMFGSNDIVTRAQAAVILMQLQSGMKQLVGAPKSVTSEKKLPEPLFPEVYIKPALGSKTLIAEFRTDGTLSVEGQFADQVNKQLEIQIDQHQKNLQSGKLLEKIPVQTDSSGRFSISAIGTYGDEILNVFLRTEGTAYYIGVKKGTMNASDYSR</sequence>
<dbReference type="InterPro" id="IPR035940">
    <property type="entry name" value="CAP_sf"/>
</dbReference>
<dbReference type="PROSITE" id="PS51272">
    <property type="entry name" value="SLH"/>
    <property type="match status" value="2"/>
</dbReference>
<name>A0ABX2MDD3_9BACL</name>
<dbReference type="RefSeq" id="WP_175380767.1">
    <property type="nucleotide sequence ID" value="NZ_CBCRYD010000020.1"/>
</dbReference>
<dbReference type="Proteomes" id="UP000577724">
    <property type="component" value="Unassembled WGS sequence"/>
</dbReference>
<dbReference type="PANTHER" id="PTHR31157:SF1">
    <property type="entry name" value="SCP DOMAIN-CONTAINING PROTEIN"/>
    <property type="match status" value="1"/>
</dbReference>
<dbReference type="GeneID" id="97129551"/>
<accession>A0ABX2MDD3</accession>